<dbReference type="OrthoDB" id="254771at2157"/>
<proteinExistence type="predicted"/>
<accession>A0A1H6WM35</accession>
<keyword evidence="3" id="KW-1185">Reference proteome</keyword>
<gene>
    <name evidence="2" type="ORF">SAMN05444271_12823</name>
</gene>
<evidence type="ECO:0000313" key="3">
    <source>
        <dbReference type="Proteomes" id="UP000198888"/>
    </source>
</evidence>
<feature type="region of interest" description="Disordered" evidence="1">
    <location>
        <begin position="1"/>
        <end position="30"/>
    </location>
</feature>
<protein>
    <submittedName>
        <fullName evidence="2">Uncharacterized protein</fullName>
    </submittedName>
</protein>
<dbReference type="Proteomes" id="UP000198888">
    <property type="component" value="Unassembled WGS sequence"/>
</dbReference>
<organism evidence="2 3">
    <name type="scientific">Halohasta litchfieldiae</name>
    <dbReference type="NCBI Taxonomy" id="1073996"/>
    <lineage>
        <taxon>Archaea</taxon>
        <taxon>Methanobacteriati</taxon>
        <taxon>Methanobacteriota</taxon>
        <taxon>Stenosarchaea group</taxon>
        <taxon>Halobacteria</taxon>
        <taxon>Halobacteriales</taxon>
        <taxon>Haloferacaceae</taxon>
        <taxon>Halohasta</taxon>
    </lineage>
</organism>
<dbReference type="KEGG" id="hae:halTADL_2018"/>
<name>A0A1H6WM35_9EURY</name>
<accession>A0A2H4Q309</accession>
<evidence type="ECO:0000256" key="1">
    <source>
        <dbReference type="SAM" id="MobiDB-lite"/>
    </source>
</evidence>
<dbReference type="EMBL" id="FNYR01000028">
    <property type="protein sequence ID" value="SEJ17913.1"/>
    <property type="molecule type" value="Genomic_DNA"/>
</dbReference>
<dbReference type="STRING" id="1073996.SAMN05444271_12823"/>
<dbReference type="AlphaFoldDB" id="A0A1H6WM35"/>
<evidence type="ECO:0000313" key="2">
    <source>
        <dbReference type="EMBL" id="SEJ17913.1"/>
    </source>
</evidence>
<reference evidence="2 3" key="1">
    <citation type="submission" date="2016-10" db="EMBL/GenBank/DDBJ databases">
        <authorList>
            <person name="de Groot N.N."/>
        </authorList>
    </citation>
    <scope>NUCLEOTIDE SEQUENCE [LARGE SCALE GENOMIC DNA]</scope>
    <source>
        <strain evidence="2 3">DSM 22187</strain>
    </source>
</reference>
<sequence length="90" mass="10305">MSTRSQLRFVQRGDQDDEPNDSDRVAQVYRRSDGYPTSVLQDLIRLKELLDATHAEREPAYTAAAFVFLDKLSRPHRRGLRASHLAVPQP</sequence>